<dbReference type="Gramene" id="RZC51530">
    <property type="protein sequence ID" value="RZC51530"/>
    <property type="gene ID" value="C5167_019955"/>
</dbReference>
<proteinExistence type="predicted"/>
<name>A0A4Y7IUR9_PAPSO</name>
<protein>
    <submittedName>
        <fullName evidence="1">Uncharacterized protein</fullName>
    </submittedName>
</protein>
<keyword evidence="2" id="KW-1185">Reference proteome</keyword>
<dbReference type="EMBL" id="CM010716">
    <property type="protein sequence ID" value="RZC51530.1"/>
    <property type="molecule type" value="Genomic_DNA"/>
</dbReference>
<dbReference type="Proteomes" id="UP000316621">
    <property type="component" value="Chromosome 2"/>
</dbReference>
<dbReference type="OrthoDB" id="1914563at2759"/>
<gene>
    <name evidence="1" type="ORF">C5167_019955</name>
</gene>
<evidence type="ECO:0000313" key="1">
    <source>
        <dbReference type="EMBL" id="RZC51530.1"/>
    </source>
</evidence>
<sequence>MRVPFILALLFFIPFMTLPNLFSITLVLRSPPGEIEKEKRNLKSDLDQNLSSPSPNYVSPFTAKVNPLDIGFNHLFKNNPPPRVKPEDLIEYAVKEGAPHKKYVWVNGILVPEFLLNVYRRTLRTKGPIFKPSTRFPEELKNDPDALFKFKVRTLGRILWAVYTTHNPTFSDPTFERRLQRVEENCGWGGHPMQSATNE</sequence>
<organism evidence="1 2">
    <name type="scientific">Papaver somniferum</name>
    <name type="common">Opium poppy</name>
    <dbReference type="NCBI Taxonomy" id="3469"/>
    <lineage>
        <taxon>Eukaryota</taxon>
        <taxon>Viridiplantae</taxon>
        <taxon>Streptophyta</taxon>
        <taxon>Embryophyta</taxon>
        <taxon>Tracheophyta</taxon>
        <taxon>Spermatophyta</taxon>
        <taxon>Magnoliopsida</taxon>
        <taxon>Ranunculales</taxon>
        <taxon>Papaveraceae</taxon>
        <taxon>Papaveroideae</taxon>
        <taxon>Papaver</taxon>
    </lineage>
</organism>
<reference evidence="1 2" key="1">
    <citation type="journal article" date="2018" name="Science">
        <title>The opium poppy genome and morphinan production.</title>
        <authorList>
            <person name="Guo L."/>
            <person name="Winzer T."/>
            <person name="Yang X."/>
            <person name="Li Y."/>
            <person name="Ning Z."/>
            <person name="He Z."/>
            <person name="Teodor R."/>
            <person name="Lu Y."/>
            <person name="Bowser T.A."/>
            <person name="Graham I.A."/>
            <person name="Ye K."/>
        </authorList>
    </citation>
    <scope>NUCLEOTIDE SEQUENCE [LARGE SCALE GENOMIC DNA]</scope>
    <source>
        <strain evidence="2">cv. HN1</strain>
        <tissue evidence="1">Leaves</tissue>
    </source>
</reference>
<accession>A0A4Y7IUR9</accession>
<dbReference type="AlphaFoldDB" id="A0A4Y7IUR9"/>
<evidence type="ECO:0000313" key="2">
    <source>
        <dbReference type="Proteomes" id="UP000316621"/>
    </source>
</evidence>